<keyword evidence="3" id="KW-0808">Transferase</keyword>
<keyword evidence="2" id="KW-0723">Serine/threonine-protein kinase</keyword>
<evidence type="ECO:0000313" key="11">
    <source>
        <dbReference type="Proteomes" id="UP000436088"/>
    </source>
</evidence>
<dbReference type="PANTHER" id="PTHR27002:SF214">
    <property type="entry name" value="RECEPTOR-LIKE SERINE_THREONINE-PROTEIN KINASE"/>
    <property type="match status" value="1"/>
</dbReference>
<dbReference type="FunFam" id="1.10.510.10:FF:001023">
    <property type="entry name" value="Os07g0541700 protein"/>
    <property type="match status" value="1"/>
</dbReference>
<reference evidence="10" key="1">
    <citation type="submission" date="2019-09" db="EMBL/GenBank/DDBJ databases">
        <title>Draft genome information of white flower Hibiscus syriacus.</title>
        <authorList>
            <person name="Kim Y.-M."/>
        </authorList>
    </citation>
    <scope>NUCLEOTIDE SEQUENCE [LARGE SCALE GENOMIC DNA]</scope>
    <source>
        <strain evidence="10">YM2019G1</strain>
    </source>
</reference>
<dbReference type="PANTHER" id="PTHR27002">
    <property type="entry name" value="RECEPTOR-LIKE SERINE/THREONINE-PROTEIN KINASE SD1-8"/>
    <property type="match status" value="1"/>
</dbReference>
<dbReference type="PROSITE" id="PS50011">
    <property type="entry name" value="PROTEIN_KINASE_DOM"/>
    <property type="match status" value="1"/>
</dbReference>
<dbReference type="EC" id="2.7.11.1" evidence="1"/>
<keyword evidence="11" id="KW-1185">Reference proteome</keyword>
<feature type="domain" description="Protein kinase" evidence="9">
    <location>
        <begin position="1"/>
        <end position="145"/>
    </location>
</feature>
<dbReference type="InterPro" id="IPR001245">
    <property type="entry name" value="Ser-Thr/Tyr_kinase_cat_dom"/>
</dbReference>
<dbReference type="SMART" id="SM00219">
    <property type="entry name" value="TyrKc"/>
    <property type="match status" value="1"/>
</dbReference>
<dbReference type="InterPro" id="IPR011009">
    <property type="entry name" value="Kinase-like_dom_sf"/>
</dbReference>
<dbReference type="GO" id="GO:0005524">
    <property type="term" value="F:ATP binding"/>
    <property type="evidence" value="ECO:0007669"/>
    <property type="project" value="UniProtKB-KW"/>
</dbReference>
<evidence type="ECO:0000313" key="10">
    <source>
        <dbReference type="EMBL" id="KAE8681055.1"/>
    </source>
</evidence>
<dbReference type="AlphaFoldDB" id="A0A6A2YP56"/>
<comment type="catalytic activity">
    <reaction evidence="8">
        <text>L-seryl-[protein] + ATP = O-phospho-L-seryl-[protein] + ADP + H(+)</text>
        <dbReference type="Rhea" id="RHEA:17989"/>
        <dbReference type="Rhea" id="RHEA-COMP:9863"/>
        <dbReference type="Rhea" id="RHEA-COMP:11604"/>
        <dbReference type="ChEBI" id="CHEBI:15378"/>
        <dbReference type="ChEBI" id="CHEBI:29999"/>
        <dbReference type="ChEBI" id="CHEBI:30616"/>
        <dbReference type="ChEBI" id="CHEBI:83421"/>
        <dbReference type="ChEBI" id="CHEBI:456216"/>
        <dbReference type="EC" id="2.7.11.1"/>
    </reaction>
</comment>
<evidence type="ECO:0000256" key="1">
    <source>
        <dbReference type="ARBA" id="ARBA00012513"/>
    </source>
</evidence>
<sequence length="185" mass="20710">MVRGHVYLHQDSKLHIVHRDLKASNILLDNDFNPKIYDFCLERIFESDDKVSETKRVARTFGYMSPEYAVKGIFSVKSDVFSFGVVLLEIISGKKNTPKLIDTCLKDLVVEYQVLRCIQVGQSFPEDRPTMSSVNFMSANGDSTLPRPKEPGFFTEKSSDADIAALNNAELPTVNAVTITMLGGR</sequence>
<dbReference type="GO" id="GO:0030246">
    <property type="term" value="F:carbohydrate binding"/>
    <property type="evidence" value="ECO:0007669"/>
    <property type="project" value="UniProtKB-KW"/>
</dbReference>
<evidence type="ECO:0000259" key="9">
    <source>
        <dbReference type="PROSITE" id="PS50011"/>
    </source>
</evidence>
<dbReference type="GO" id="GO:0004713">
    <property type="term" value="F:protein tyrosine kinase activity"/>
    <property type="evidence" value="ECO:0007669"/>
    <property type="project" value="InterPro"/>
</dbReference>
<dbReference type="PROSITE" id="PS00108">
    <property type="entry name" value="PROTEIN_KINASE_ST"/>
    <property type="match status" value="1"/>
</dbReference>
<gene>
    <name evidence="10" type="ORF">F3Y22_tig00111342pilonHSYRG00063</name>
</gene>
<evidence type="ECO:0000256" key="5">
    <source>
        <dbReference type="ARBA" id="ARBA00022777"/>
    </source>
</evidence>
<protein>
    <recommendedName>
        <fullName evidence="1">non-specific serine/threonine protein kinase</fullName>
        <ecNumber evidence="1">2.7.11.1</ecNumber>
    </recommendedName>
</protein>
<evidence type="ECO:0000256" key="2">
    <source>
        <dbReference type="ARBA" id="ARBA00022527"/>
    </source>
</evidence>
<evidence type="ECO:0000256" key="8">
    <source>
        <dbReference type="ARBA" id="ARBA00048679"/>
    </source>
</evidence>
<comment type="catalytic activity">
    <reaction evidence="7">
        <text>L-threonyl-[protein] + ATP = O-phospho-L-threonyl-[protein] + ADP + H(+)</text>
        <dbReference type="Rhea" id="RHEA:46608"/>
        <dbReference type="Rhea" id="RHEA-COMP:11060"/>
        <dbReference type="Rhea" id="RHEA-COMP:11605"/>
        <dbReference type="ChEBI" id="CHEBI:15378"/>
        <dbReference type="ChEBI" id="CHEBI:30013"/>
        <dbReference type="ChEBI" id="CHEBI:30616"/>
        <dbReference type="ChEBI" id="CHEBI:61977"/>
        <dbReference type="ChEBI" id="CHEBI:456216"/>
        <dbReference type="EC" id="2.7.11.1"/>
    </reaction>
</comment>
<dbReference type="GO" id="GO:0005886">
    <property type="term" value="C:plasma membrane"/>
    <property type="evidence" value="ECO:0007669"/>
    <property type="project" value="TreeGrafter"/>
</dbReference>
<dbReference type="Pfam" id="PF11883">
    <property type="entry name" value="DUF3403"/>
    <property type="match status" value="1"/>
</dbReference>
<dbReference type="GO" id="GO:0004674">
    <property type="term" value="F:protein serine/threonine kinase activity"/>
    <property type="evidence" value="ECO:0007669"/>
    <property type="project" value="UniProtKB-KW"/>
</dbReference>
<keyword evidence="5 10" id="KW-0418">Kinase</keyword>
<comment type="caution">
    <text evidence="10">The sequence shown here is derived from an EMBL/GenBank/DDBJ whole genome shotgun (WGS) entry which is preliminary data.</text>
</comment>
<dbReference type="Pfam" id="PF07714">
    <property type="entry name" value="PK_Tyr_Ser-Thr"/>
    <property type="match status" value="1"/>
</dbReference>
<dbReference type="Proteomes" id="UP000436088">
    <property type="component" value="Unassembled WGS sequence"/>
</dbReference>
<keyword evidence="6" id="KW-0067">ATP-binding</keyword>
<accession>A0A6A2YP56</accession>
<dbReference type="InterPro" id="IPR008271">
    <property type="entry name" value="Ser/Thr_kinase_AS"/>
</dbReference>
<dbReference type="SUPFAM" id="SSF56112">
    <property type="entry name" value="Protein kinase-like (PK-like)"/>
    <property type="match status" value="1"/>
</dbReference>
<keyword evidence="4" id="KW-0547">Nucleotide-binding</keyword>
<dbReference type="InterPro" id="IPR020635">
    <property type="entry name" value="Tyr_kinase_cat_dom"/>
</dbReference>
<dbReference type="InterPro" id="IPR000719">
    <property type="entry name" value="Prot_kinase_dom"/>
</dbReference>
<dbReference type="InterPro" id="IPR021820">
    <property type="entry name" value="S-locus_recpt_kinase_C"/>
</dbReference>
<name>A0A6A2YP56_HIBSY</name>
<proteinExistence type="predicted"/>
<evidence type="ECO:0000256" key="3">
    <source>
        <dbReference type="ARBA" id="ARBA00022679"/>
    </source>
</evidence>
<dbReference type="EMBL" id="VEPZ02001315">
    <property type="protein sequence ID" value="KAE8681055.1"/>
    <property type="molecule type" value="Genomic_DNA"/>
</dbReference>
<organism evidence="10 11">
    <name type="scientific">Hibiscus syriacus</name>
    <name type="common">Rose of Sharon</name>
    <dbReference type="NCBI Taxonomy" id="106335"/>
    <lineage>
        <taxon>Eukaryota</taxon>
        <taxon>Viridiplantae</taxon>
        <taxon>Streptophyta</taxon>
        <taxon>Embryophyta</taxon>
        <taxon>Tracheophyta</taxon>
        <taxon>Spermatophyta</taxon>
        <taxon>Magnoliopsida</taxon>
        <taxon>eudicotyledons</taxon>
        <taxon>Gunneridae</taxon>
        <taxon>Pentapetalae</taxon>
        <taxon>rosids</taxon>
        <taxon>malvids</taxon>
        <taxon>Malvales</taxon>
        <taxon>Malvaceae</taxon>
        <taxon>Malvoideae</taxon>
        <taxon>Hibiscus</taxon>
    </lineage>
</organism>
<evidence type="ECO:0000256" key="6">
    <source>
        <dbReference type="ARBA" id="ARBA00022840"/>
    </source>
</evidence>
<evidence type="ECO:0000256" key="7">
    <source>
        <dbReference type="ARBA" id="ARBA00047899"/>
    </source>
</evidence>
<dbReference type="Gene3D" id="1.10.510.10">
    <property type="entry name" value="Transferase(Phosphotransferase) domain 1"/>
    <property type="match status" value="1"/>
</dbReference>
<evidence type="ECO:0000256" key="4">
    <source>
        <dbReference type="ARBA" id="ARBA00022741"/>
    </source>
</evidence>